<name>A0AAD8Z121_9TELE</name>
<comment type="subcellular location">
    <subcellularLocation>
        <location evidence="1">Secreted</location>
    </subcellularLocation>
</comment>
<dbReference type="PANTHER" id="PTHR11419">
    <property type="entry name" value="INTERFERON GAMMA"/>
    <property type="match status" value="1"/>
</dbReference>
<evidence type="ECO:0000256" key="1">
    <source>
        <dbReference type="ARBA" id="ARBA00004613"/>
    </source>
</evidence>
<keyword evidence="3" id="KW-0202">Cytokine</keyword>
<dbReference type="Proteomes" id="UP001239994">
    <property type="component" value="Unassembled WGS sequence"/>
</dbReference>
<dbReference type="SUPFAM" id="SSF47266">
    <property type="entry name" value="4-helical cytokines"/>
    <property type="match status" value="1"/>
</dbReference>
<keyword evidence="8" id="KW-1185">Reference proteome</keyword>
<evidence type="ECO:0008006" key="9">
    <source>
        <dbReference type="Google" id="ProtNLM"/>
    </source>
</evidence>
<keyword evidence="6" id="KW-0732">Signal</keyword>
<dbReference type="InterPro" id="IPR002069">
    <property type="entry name" value="Interferon_gamma"/>
</dbReference>
<keyword evidence="4" id="KW-0964">Secreted</keyword>
<dbReference type="AlphaFoldDB" id="A0AAD8Z121"/>
<dbReference type="Gene3D" id="1.20.1250.10">
    <property type="match status" value="1"/>
</dbReference>
<dbReference type="GO" id="GO:0005125">
    <property type="term" value="F:cytokine activity"/>
    <property type="evidence" value="ECO:0007669"/>
    <property type="project" value="UniProtKB-KW"/>
</dbReference>
<reference evidence="7" key="1">
    <citation type="submission" date="2023-03" db="EMBL/GenBank/DDBJ databases">
        <title>Electrophorus voltai genome.</title>
        <authorList>
            <person name="Bian C."/>
        </authorList>
    </citation>
    <scope>NUCLEOTIDE SEQUENCE</scope>
    <source>
        <strain evidence="7">CB-2022</strain>
        <tissue evidence="7">Muscle</tissue>
    </source>
</reference>
<evidence type="ECO:0000313" key="7">
    <source>
        <dbReference type="EMBL" id="KAK1790446.1"/>
    </source>
</evidence>
<dbReference type="EMBL" id="JAROKS010000021">
    <property type="protein sequence ID" value="KAK1790446.1"/>
    <property type="molecule type" value="Genomic_DNA"/>
</dbReference>
<evidence type="ECO:0000256" key="2">
    <source>
        <dbReference type="ARBA" id="ARBA00007566"/>
    </source>
</evidence>
<feature type="signal peptide" evidence="6">
    <location>
        <begin position="1"/>
        <end position="23"/>
    </location>
</feature>
<dbReference type="GO" id="GO:0005133">
    <property type="term" value="F:type II interferon receptor binding"/>
    <property type="evidence" value="ECO:0007669"/>
    <property type="project" value="InterPro"/>
</dbReference>
<accession>A0AAD8Z121</accession>
<evidence type="ECO:0000256" key="3">
    <source>
        <dbReference type="ARBA" id="ARBA00022514"/>
    </source>
</evidence>
<keyword evidence="5" id="KW-0325">Glycoprotein</keyword>
<feature type="chain" id="PRO_5042146347" description="Interferon gamma" evidence="6">
    <location>
        <begin position="24"/>
        <end position="170"/>
    </location>
</feature>
<dbReference type="PANTHER" id="PTHR11419:SF0">
    <property type="entry name" value="INTERFERON GAMMA"/>
    <property type="match status" value="1"/>
</dbReference>
<organism evidence="7 8">
    <name type="scientific">Electrophorus voltai</name>
    <dbReference type="NCBI Taxonomy" id="2609070"/>
    <lineage>
        <taxon>Eukaryota</taxon>
        <taxon>Metazoa</taxon>
        <taxon>Chordata</taxon>
        <taxon>Craniata</taxon>
        <taxon>Vertebrata</taxon>
        <taxon>Euteleostomi</taxon>
        <taxon>Actinopterygii</taxon>
        <taxon>Neopterygii</taxon>
        <taxon>Teleostei</taxon>
        <taxon>Ostariophysi</taxon>
        <taxon>Gymnotiformes</taxon>
        <taxon>Gymnotoidei</taxon>
        <taxon>Gymnotidae</taxon>
        <taxon>Electrophorus</taxon>
    </lineage>
</organism>
<proteinExistence type="inferred from homology"/>
<dbReference type="GO" id="GO:0005615">
    <property type="term" value="C:extracellular space"/>
    <property type="evidence" value="ECO:0007669"/>
    <property type="project" value="UniProtKB-KW"/>
</dbReference>
<evidence type="ECO:0000256" key="5">
    <source>
        <dbReference type="ARBA" id="ARBA00023180"/>
    </source>
</evidence>
<gene>
    <name evidence="7" type="ORF">P4O66_014342</name>
</gene>
<evidence type="ECO:0000256" key="4">
    <source>
        <dbReference type="ARBA" id="ARBA00022525"/>
    </source>
</evidence>
<dbReference type="GO" id="GO:0006955">
    <property type="term" value="P:immune response"/>
    <property type="evidence" value="ECO:0007669"/>
    <property type="project" value="InterPro"/>
</dbReference>
<sequence>MDSLFNLVIMCGLIIASLTGTMGRSLHIENEVKTLLKHYKLTGPEWVGKAVFSPYLGKADDTCTCEKLVLLSMLNVYMDIFSDMMNKSKEKKAVLEELKKSVALLKANKYTKEQAVWQQLKEIESLEVRKKSTWFLLPTLVNNSTIQGGALNNFRSVYEVASTAGQVKKV</sequence>
<comment type="similarity">
    <text evidence="2">Belongs to the type II (or gamma) interferon family.</text>
</comment>
<protein>
    <recommendedName>
        <fullName evidence="9">Interferon gamma</fullName>
    </recommendedName>
</protein>
<dbReference type="InterPro" id="IPR009079">
    <property type="entry name" value="4_helix_cytokine-like_core"/>
</dbReference>
<evidence type="ECO:0000256" key="6">
    <source>
        <dbReference type="SAM" id="SignalP"/>
    </source>
</evidence>
<comment type="caution">
    <text evidence="7">The sequence shown here is derived from an EMBL/GenBank/DDBJ whole genome shotgun (WGS) entry which is preliminary data.</text>
</comment>
<evidence type="ECO:0000313" key="8">
    <source>
        <dbReference type="Proteomes" id="UP001239994"/>
    </source>
</evidence>